<evidence type="ECO:0000313" key="2">
    <source>
        <dbReference type="Proteomes" id="UP001347796"/>
    </source>
</evidence>
<dbReference type="Proteomes" id="UP001347796">
    <property type="component" value="Unassembled WGS sequence"/>
</dbReference>
<sequence length="111" mass="13004">MPLWGKAWNELNDDEKLGYKEKAKVACPVNNKEGLIKQIASLMTELSNEHEIDLVCLGHDRNCQKQYLFGEGNPLAFISNAKDFLSNLYTMRWRYIYFITINFCYTRCLRS</sequence>
<protein>
    <submittedName>
        <fullName evidence="1">Uncharacterized protein</fullName>
    </submittedName>
</protein>
<comment type="caution">
    <text evidence="1">The sequence shown here is derived from an EMBL/GenBank/DDBJ whole genome shotgun (WGS) entry which is preliminary data.</text>
</comment>
<dbReference type="EMBL" id="JAZGQO010000006">
    <property type="protein sequence ID" value="KAK6184764.1"/>
    <property type="molecule type" value="Genomic_DNA"/>
</dbReference>
<evidence type="ECO:0000313" key="1">
    <source>
        <dbReference type="EMBL" id="KAK6184764.1"/>
    </source>
</evidence>
<accession>A0AAN8JXY9</accession>
<organism evidence="1 2">
    <name type="scientific">Patella caerulea</name>
    <name type="common">Rayed Mediterranean limpet</name>
    <dbReference type="NCBI Taxonomy" id="87958"/>
    <lineage>
        <taxon>Eukaryota</taxon>
        <taxon>Metazoa</taxon>
        <taxon>Spiralia</taxon>
        <taxon>Lophotrochozoa</taxon>
        <taxon>Mollusca</taxon>
        <taxon>Gastropoda</taxon>
        <taxon>Patellogastropoda</taxon>
        <taxon>Patelloidea</taxon>
        <taxon>Patellidae</taxon>
        <taxon>Patella</taxon>
    </lineage>
</organism>
<proteinExistence type="predicted"/>
<dbReference type="AlphaFoldDB" id="A0AAN8JXY9"/>
<name>A0AAN8JXY9_PATCE</name>
<gene>
    <name evidence="1" type="ORF">SNE40_007164</name>
</gene>
<keyword evidence="2" id="KW-1185">Reference proteome</keyword>
<reference evidence="1 2" key="1">
    <citation type="submission" date="2024-01" db="EMBL/GenBank/DDBJ databases">
        <title>The genome of the rayed Mediterranean limpet Patella caerulea (Linnaeus, 1758).</title>
        <authorList>
            <person name="Anh-Thu Weber A."/>
            <person name="Halstead-Nussloch G."/>
        </authorList>
    </citation>
    <scope>NUCLEOTIDE SEQUENCE [LARGE SCALE GENOMIC DNA]</scope>
    <source>
        <strain evidence="1">AATW-2023a</strain>
        <tissue evidence="1">Whole specimen</tissue>
    </source>
</reference>